<sequence>MLDNEKQIAAFRALATEGLHPPAALGIAQSTADNALEKAALLRQLVKEETHYPASVTHAVNKVTDAIGKLTVSANAAHAFHNAIKGYQNPSQLIQMRIGWTCYLKGHLLPDSIPFHLIEAIADTDMTTSQHRLVTGINTDDIQAAMNDINSRLDNRLGAGGSIPTLTDEQITRLNDAAEALTHSLDGLDKATEAVNRLATQANDSASRAQKSFSDAVNVSMLAGLLESPVMTGALKAITPASVIAALS</sequence>
<proteinExistence type="predicted"/>
<evidence type="ECO:0008006" key="2">
    <source>
        <dbReference type="Google" id="ProtNLM"/>
    </source>
</evidence>
<comment type="caution">
    <text evidence="1">The sequence shown here is derived from an EMBL/GenBank/DDBJ whole genome shotgun (WGS) entry which is preliminary data.</text>
</comment>
<gene>
    <name evidence="1" type="ORF">ID854_14575</name>
</gene>
<accession>A0AAW3YU01</accession>
<dbReference type="AlphaFoldDB" id="A0AAW3YU01"/>
<protein>
    <recommendedName>
        <fullName evidence="2">Phage tail protein</fullName>
    </recommendedName>
</protein>
<dbReference type="EMBL" id="JACXBF010000359">
    <property type="protein sequence ID" value="MBD2801637.1"/>
    <property type="molecule type" value="Genomic_DNA"/>
</dbReference>
<dbReference type="RefSeq" id="WP_323869297.1">
    <property type="nucleotide sequence ID" value="NZ_JACXBF010000359.1"/>
</dbReference>
<reference evidence="1" key="2">
    <citation type="journal article" date="2024" name="Toxins">
        <title>Genome Sequence Analysis of Native Xenorhabdus Strains Isolated from Entomopathogenic Nematodes in Argentina.</title>
        <authorList>
            <person name="Palma L."/>
            <person name="Frizzo L."/>
            <person name="Kaiser S."/>
            <person name="Berry C."/>
            <person name="Caballero P."/>
            <person name="Bode H.B."/>
            <person name="Del Valle E.E."/>
        </authorList>
    </citation>
    <scope>NUCLEOTIDE SEQUENCE</scope>
    <source>
        <strain evidence="1">M</strain>
    </source>
</reference>
<dbReference type="Proteomes" id="UP001193920">
    <property type="component" value="Unassembled WGS sequence"/>
</dbReference>
<name>A0AAW3YU01_9GAMM</name>
<organism evidence="1">
    <name type="scientific">Xenorhabdus szentirmaii</name>
    <dbReference type="NCBI Taxonomy" id="290112"/>
    <lineage>
        <taxon>Bacteria</taxon>
        <taxon>Pseudomonadati</taxon>
        <taxon>Pseudomonadota</taxon>
        <taxon>Gammaproteobacteria</taxon>
        <taxon>Enterobacterales</taxon>
        <taxon>Morganellaceae</taxon>
        <taxon>Xenorhabdus</taxon>
    </lineage>
</organism>
<reference evidence="1" key="1">
    <citation type="submission" date="2020-09" db="EMBL/GenBank/DDBJ databases">
        <authorList>
            <person name="Palma L."/>
            <person name="Caballero P."/>
            <person name="Berry C."/>
            <person name="Del Valle E."/>
        </authorList>
    </citation>
    <scope>NUCLEOTIDE SEQUENCE</scope>
    <source>
        <strain evidence="1">M</strain>
    </source>
</reference>
<evidence type="ECO:0000313" key="1">
    <source>
        <dbReference type="EMBL" id="MBD2801637.1"/>
    </source>
</evidence>